<name>A0ABQ1MLX3_9BACT</name>
<comment type="caution">
    <text evidence="2">The sequence shown here is derived from an EMBL/GenBank/DDBJ whole genome shotgun (WGS) entry which is preliminary data.</text>
</comment>
<evidence type="ECO:0000256" key="1">
    <source>
        <dbReference type="SAM" id="SignalP"/>
    </source>
</evidence>
<dbReference type="RefSeq" id="WP_188442721.1">
    <property type="nucleotide sequence ID" value="NZ_BMFD01000006.1"/>
</dbReference>
<keyword evidence="3" id="KW-1185">Reference proteome</keyword>
<sequence length="63" mass="7071">MSKKLLSLCLSALFLVPFVVMADLCDATPKAGKIYEAGWCYEEFNRCYKLPEGVEDGDCFIEV</sequence>
<protein>
    <submittedName>
        <fullName evidence="2">Uncharacterized protein</fullName>
    </submittedName>
</protein>
<reference evidence="3" key="1">
    <citation type="journal article" date="2019" name="Int. J. Syst. Evol. Microbiol.">
        <title>The Global Catalogue of Microorganisms (GCM) 10K type strain sequencing project: providing services to taxonomists for standard genome sequencing and annotation.</title>
        <authorList>
            <consortium name="The Broad Institute Genomics Platform"/>
            <consortium name="The Broad Institute Genome Sequencing Center for Infectious Disease"/>
            <person name="Wu L."/>
            <person name="Ma J."/>
        </authorList>
    </citation>
    <scope>NUCLEOTIDE SEQUENCE [LARGE SCALE GENOMIC DNA]</scope>
    <source>
        <strain evidence="3">CGMCC 1.12479</strain>
    </source>
</reference>
<dbReference type="EMBL" id="BMFD01000006">
    <property type="protein sequence ID" value="GGC42837.1"/>
    <property type="molecule type" value="Genomic_DNA"/>
</dbReference>
<accession>A0ABQ1MLX3</accession>
<dbReference type="Proteomes" id="UP000635885">
    <property type="component" value="Unassembled WGS sequence"/>
</dbReference>
<proteinExistence type="predicted"/>
<feature type="signal peptide" evidence="1">
    <location>
        <begin position="1"/>
        <end position="22"/>
    </location>
</feature>
<evidence type="ECO:0000313" key="3">
    <source>
        <dbReference type="Proteomes" id="UP000635885"/>
    </source>
</evidence>
<organism evidence="2 3">
    <name type="scientific">Belliella aquatica</name>
    <dbReference type="NCBI Taxonomy" id="1323734"/>
    <lineage>
        <taxon>Bacteria</taxon>
        <taxon>Pseudomonadati</taxon>
        <taxon>Bacteroidota</taxon>
        <taxon>Cytophagia</taxon>
        <taxon>Cytophagales</taxon>
        <taxon>Cyclobacteriaceae</taxon>
        <taxon>Belliella</taxon>
    </lineage>
</organism>
<feature type="chain" id="PRO_5047202843" evidence="1">
    <location>
        <begin position="23"/>
        <end position="63"/>
    </location>
</feature>
<evidence type="ECO:0000313" key="2">
    <source>
        <dbReference type="EMBL" id="GGC42837.1"/>
    </source>
</evidence>
<keyword evidence="1" id="KW-0732">Signal</keyword>
<gene>
    <name evidence="2" type="ORF">GCM10010993_21750</name>
</gene>